<gene>
    <name evidence="3" type="ORF">PILCRDRAFT_822556</name>
</gene>
<dbReference type="Gene3D" id="1.10.357.40">
    <property type="entry name" value="YbiA-like"/>
    <property type="match status" value="1"/>
</dbReference>
<evidence type="ECO:0000313" key="4">
    <source>
        <dbReference type="Proteomes" id="UP000054166"/>
    </source>
</evidence>
<dbReference type="SUPFAM" id="SSF143990">
    <property type="entry name" value="YbiA-like"/>
    <property type="match status" value="1"/>
</dbReference>
<protein>
    <recommendedName>
        <fullName evidence="2">NADAR domain-containing protein</fullName>
    </recommendedName>
</protein>
<proteinExistence type="predicted"/>
<dbReference type="NCBIfam" id="TIGR02464">
    <property type="entry name" value="ribofla_fusion"/>
    <property type="match status" value="1"/>
</dbReference>
<feature type="region of interest" description="Disordered" evidence="1">
    <location>
        <begin position="1"/>
        <end position="33"/>
    </location>
</feature>
<feature type="compositionally biased region" description="Low complexity" evidence="1">
    <location>
        <begin position="121"/>
        <end position="138"/>
    </location>
</feature>
<dbReference type="STRING" id="765440.A0A0C3F6X0"/>
<dbReference type="HOGENOM" id="CLU_079932_0_0_1"/>
<feature type="domain" description="NADAR" evidence="2">
    <location>
        <begin position="153"/>
        <end position="294"/>
    </location>
</feature>
<accession>A0A0C3F6X0</accession>
<dbReference type="OrthoDB" id="206452at2759"/>
<evidence type="ECO:0000313" key="3">
    <source>
        <dbReference type="EMBL" id="KIM80425.1"/>
    </source>
</evidence>
<feature type="region of interest" description="Disordered" evidence="1">
    <location>
        <begin position="70"/>
        <end position="145"/>
    </location>
</feature>
<dbReference type="InterPro" id="IPR037238">
    <property type="entry name" value="YbiA-like_sf"/>
</dbReference>
<dbReference type="InParanoid" id="A0A0C3F6X0"/>
<name>A0A0C3F6X0_PILCF</name>
<organism evidence="3 4">
    <name type="scientific">Piloderma croceum (strain F 1598)</name>
    <dbReference type="NCBI Taxonomy" id="765440"/>
    <lineage>
        <taxon>Eukaryota</taxon>
        <taxon>Fungi</taxon>
        <taxon>Dikarya</taxon>
        <taxon>Basidiomycota</taxon>
        <taxon>Agaricomycotina</taxon>
        <taxon>Agaricomycetes</taxon>
        <taxon>Agaricomycetidae</taxon>
        <taxon>Atheliales</taxon>
        <taxon>Atheliaceae</taxon>
        <taxon>Piloderma</taxon>
    </lineage>
</organism>
<feature type="compositionally biased region" description="Low complexity" evidence="1">
    <location>
        <begin position="99"/>
        <end position="112"/>
    </location>
</feature>
<reference evidence="4" key="2">
    <citation type="submission" date="2015-01" db="EMBL/GenBank/DDBJ databases">
        <title>Evolutionary Origins and Diversification of the Mycorrhizal Mutualists.</title>
        <authorList>
            <consortium name="DOE Joint Genome Institute"/>
            <consortium name="Mycorrhizal Genomics Consortium"/>
            <person name="Kohler A."/>
            <person name="Kuo A."/>
            <person name="Nagy L.G."/>
            <person name="Floudas D."/>
            <person name="Copeland A."/>
            <person name="Barry K.W."/>
            <person name="Cichocki N."/>
            <person name="Veneault-Fourrey C."/>
            <person name="LaButti K."/>
            <person name="Lindquist E.A."/>
            <person name="Lipzen A."/>
            <person name="Lundell T."/>
            <person name="Morin E."/>
            <person name="Murat C."/>
            <person name="Riley R."/>
            <person name="Ohm R."/>
            <person name="Sun H."/>
            <person name="Tunlid A."/>
            <person name="Henrissat B."/>
            <person name="Grigoriev I.V."/>
            <person name="Hibbett D.S."/>
            <person name="Martin F."/>
        </authorList>
    </citation>
    <scope>NUCLEOTIDE SEQUENCE [LARGE SCALE GENOMIC DNA]</scope>
    <source>
        <strain evidence="4">F 1598</strain>
    </source>
</reference>
<dbReference type="EMBL" id="KN833004">
    <property type="protein sequence ID" value="KIM80425.1"/>
    <property type="molecule type" value="Genomic_DNA"/>
</dbReference>
<dbReference type="InterPro" id="IPR012816">
    <property type="entry name" value="NADAR"/>
</dbReference>
<evidence type="ECO:0000259" key="2">
    <source>
        <dbReference type="Pfam" id="PF08719"/>
    </source>
</evidence>
<sequence>MHLTSTPITVVTPPAGEPSPPTITSPQTPQAVGPAIPYRIEERRRTIFITSSVPPGKWDSKALGELLNMPEIPEESDGLTQRQRRAKSLNESELIVLTDNSNQKSKDSSSNSPRTFHKSFSVPKSGGTSSTPTTPTVTIRGSPQTPTRHRILFYHRHDPHYGFTNFSPHPVVFNGKRYPTSEHLFQSFKFQEHRPNLAEHIRTCSERPSVAFSQARRFQPEVRPDWMNVNIQKMDETLWYKFTQHANLKEELLSTGDAELVEDSDKDAFWGVGSDRRGRNELGKALERLRTRLREA</sequence>
<dbReference type="AlphaFoldDB" id="A0A0C3F6X0"/>
<dbReference type="CDD" id="cd15457">
    <property type="entry name" value="NADAR"/>
    <property type="match status" value="1"/>
</dbReference>
<dbReference type="Pfam" id="PF08719">
    <property type="entry name" value="NADAR"/>
    <property type="match status" value="1"/>
</dbReference>
<reference evidence="3 4" key="1">
    <citation type="submission" date="2014-04" db="EMBL/GenBank/DDBJ databases">
        <authorList>
            <consortium name="DOE Joint Genome Institute"/>
            <person name="Kuo A."/>
            <person name="Tarkka M."/>
            <person name="Buscot F."/>
            <person name="Kohler A."/>
            <person name="Nagy L.G."/>
            <person name="Floudas D."/>
            <person name="Copeland A."/>
            <person name="Barry K.W."/>
            <person name="Cichocki N."/>
            <person name="Veneault-Fourrey C."/>
            <person name="LaButti K."/>
            <person name="Lindquist E.A."/>
            <person name="Lipzen A."/>
            <person name="Lundell T."/>
            <person name="Morin E."/>
            <person name="Murat C."/>
            <person name="Sun H."/>
            <person name="Tunlid A."/>
            <person name="Henrissat B."/>
            <person name="Grigoriev I.V."/>
            <person name="Hibbett D.S."/>
            <person name="Martin F."/>
            <person name="Nordberg H.P."/>
            <person name="Cantor M.N."/>
            <person name="Hua S.X."/>
        </authorList>
    </citation>
    <scope>NUCLEOTIDE SEQUENCE [LARGE SCALE GENOMIC DNA]</scope>
    <source>
        <strain evidence="3 4">F 1598</strain>
    </source>
</reference>
<dbReference type="Proteomes" id="UP000054166">
    <property type="component" value="Unassembled WGS sequence"/>
</dbReference>
<keyword evidence="4" id="KW-1185">Reference proteome</keyword>
<evidence type="ECO:0000256" key="1">
    <source>
        <dbReference type="SAM" id="MobiDB-lite"/>
    </source>
</evidence>